<protein>
    <submittedName>
        <fullName evidence="8">Uncharacterized protein</fullName>
    </submittedName>
</protein>
<dbReference type="SMART" id="SM00297">
    <property type="entry name" value="BROMO"/>
    <property type="match status" value="1"/>
</dbReference>
<evidence type="ECO:0000256" key="4">
    <source>
        <dbReference type="PROSITE-ProRule" id="PRU00035"/>
    </source>
</evidence>
<dbReference type="SUPFAM" id="SSF47370">
    <property type="entry name" value="Bromodomain"/>
    <property type="match status" value="1"/>
</dbReference>
<dbReference type="EMBL" id="JALJOS010000020">
    <property type="protein sequence ID" value="KAK9826623.1"/>
    <property type="molecule type" value="Genomic_DNA"/>
</dbReference>
<name>A0AAW1QYJ6_9CHLO</name>
<accession>A0AAW1QYJ6</accession>
<evidence type="ECO:0000313" key="8">
    <source>
        <dbReference type="EMBL" id="KAK9826623.1"/>
    </source>
</evidence>
<keyword evidence="9" id="KW-1185">Reference proteome</keyword>
<reference evidence="8 9" key="1">
    <citation type="journal article" date="2024" name="Nat. Commun.">
        <title>Phylogenomics reveals the evolutionary origins of lichenization in chlorophyte algae.</title>
        <authorList>
            <person name="Puginier C."/>
            <person name="Libourel C."/>
            <person name="Otte J."/>
            <person name="Skaloud P."/>
            <person name="Haon M."/>
            <person name="Grisel S."/>
            <person name="Petersen M."/>
            <person name="Berrin J.G."/>
            <person name="Delaux P.M."/>
            <person name="Dal Grande F."/>
            <person name="Keller J."/>
        </authorList>
    </citation>
    <scope>NUCLEOTIDE SEQUENCE [LARGE SCALE GENOMIC DNA]</scope>
    <source>
        <strain evidence="8 9">SAG 2145</strain>
    </source>
</reference>
<feature type="region of interest" description="Disordered" evidence="5">
    <location>
        <begin position="63"/>
        <end position="136"/>
    </location>
</feature>
<dbReference type="InterPro" id="IPR001487">
    <property type="entry name" value="Bromodomain"/>
</dbReference>
<evidence type="ECO:0000256" key="5">
    <source>
        <dbReference type="SAM" id="MobiDB-lite"/>
    </source>
</evidence>
<evidence type="ECO:0000256" key="1">
    <source>
        <dbReference type="ARBA" id="ARBA00023015"/>
    </source>
</evidence>
<evidence type="ECO:0000256" key="3">
    <source>
        <dbReference type="ARBA" id="ARBA00023163"/>
    </source>
</evidence>
<dbReference type="InterPro" id="IPR038336">
    <property type="entry name" value="NET_sf"/>
</dbReference>
<feature type="region of interest" description="Disordered" evidence="5">
    <location>
        <begin position="375"/>
        <end position="394"/>
    </location>
</feature>
<feature type="domain" description="Bromo" evidence="6">
    <location>
        <begin position="155"/>
        <end position="225"/>
    </location>
</feature>
<dbReference type="Gene3D" id="1.20.1270.220">
    <property type="match status" value="1"/>
</dbReference>
<dbReference type="InterPro" id="IPR027353">
    <property type="entry name" value="NET_dom"/>
</dbReference>
<dbReference type="PROSITE" id="PS51525">
    <property type="entry name" value="NET"/>
    <property type="match status" value="1"/>
</dbReference>
<evidence type="ECO:0000259" key="7">
    <source>
        <dbReference type="PROSITE" id="PS51525"/>
    </source>
</evidence>
<evidence type="ECO:0000313" key="9">
    <source>
        <dbReference type="Proteomes" id="UP001438707"/>
    </source>
</evidence>
<dbReference type="Proteomes" id="UP001438707">
    <property type="component" value="Unassembled WGS sequence"/>
</dbReference>
<dbReference type="Gene3D" id="1.20.920.10">
    <property type="entry name" value="Bromodomain-like"/>
    <property type="match status" value="1"/>
</dbReference>
<dbReference type="InterPro" id="IPR036427">
    <property type="entry name" value="Bromodomain-like_sf"/>
</dbReference>
<sequence length="394" mass="42414">MGSRPDTAALAKRFANRFLLRLDNGALLGDGSTLGDQAAAGPIIVPADQAFALGRLGPRHASSLESKLQKAHESVPGAQPLRSVSSGAVKQRRAEAPPQQPAAKRQRTDHSAGTGVGLPAHRHGPPSPSSQNVSSWHGTDFQEKCFGMLRQVKARLASESAWFAVPVSSVQVPDYYTIITQPMDLGKIEQRLRADHYSSPKDFCEDMRLVWANCIKYNGTQAIVGKAGVKGQAIFEQLWAGSGFSDEARARRTTAGVAAPKYEPAAGIPDKKPKKLANGQPSKKARGSAKSKGGLARMRSTASHHAYSNRPMDRDRKQVLAETVQNLDESQIEAVMRLLRDAGVPQSETGECELDFDVMDNSVLWELDHLILGSAGGHHTGNGHMESDTDSDSN</sequence>
<gene>
    <name evidence="8" type="ORF">WJX74_006433</name>
</gene>
<feature type="region of interest" description="Disordered" evidence="5">
    <location>
        <begin position="261"/>
        <end position="311"/>
    </location>
</feature>
<keyword evidence="2 4" id="KW-0103">Bromodomain</keyword>
<dbReference type="Pfam" id="PF00439">
    <property type="entry name" value="Bromodomain"/>
    <property type="match status" value="1"/>
</dbReference>
<keyword evidence="1" id="KW-0805">Transcription regulation</keyword>
<feature type="domain" description="NET" evidence="7">
    <location>
        <begin position="302"/>
        <end position="382"/>
    </location>
</feature>
<evidence type="ECO:0000259" key="6">
    <source>
        <dbReference type="PROSITE" id="PS50014"/>
    </source>
</evidence>
<dbReference type="PRINTS" id="PR00503">
    <property type="entry name" value="BROMODOMAIN"/>
</dbReference>
<dbReference type="CDD" id="cd04369">
    <property type="entry name" value="Bromodomain"/>
    <property type="match status" value="1"/>
</dbReference>
<organism evidence="8 9">
    <name type="scientific">Apatococcus lobatus</name>
    <dbReference type="NCBI Taxonomy" id="904363"/>
    <lineage>
        <taxon>Eukaryota</taxon>
        <taxon>Viridiplantae</taxon>
        <taxon>Chlorophyta</taxon>
        <taxon>core chlorophytes</taxon>
        <taxon>Trebouxiophyceae</taxon>
        <taxon>Chlorellales</taxon>
        <taxon>Chlorellaceae</taxon>
        <taxon>Apatococcus</taxon>
    </lineage>
</organism>
<evidence type="ECO:0000256" key="2">
    <source>
        <dbReference type="ARBA" id="ARBA00023117"/>
    </source>
</evidence>
<keyword evidence="3" id="KW-0804">Transcription</keyword>
<dbReference type="AlphaFoldDB" id="A0AAW1QYJ6"/>
<comment type="caution">
    <text evidence="8">The sequence shown here is derived from an EMBL/GenBank/DDBJ whole genome shotgun (WGS) entry which is preliminary data.</text>
</comment>
<proteinExistence type="predicted"/>
<dbReference type="PANTHER" id="PTHR45926">
    <property type="entry name" value="OSJNBA0053K19.4 PROTEIN"/>
    <property type="match status" value="1"/>
</dbReference>
<dbReference type="Pfam" id="PF17035">
    <property type="entry name" value="BET"/>
    <property type="match status" value="1"/>
</dbReference>
<dbReference type="PROSITE" id="PS50014">
    <property type="entry name" value="BROMODOMAIN_2"/>
    <property type="match status" value="1"/>
</dbReference>